<proteinExistence type="predicted"/>
<dbReference type="InterPro" id="IPR043128">
    <property type="entry name" value="Rev_trsase/Diguanyl_cyclase"/>
</dbReference>
<organism evidence="2">
    <name type="scientific">Sesamum latifolium</name>
    <dbReference type="NCBI Taxonomy" id="2727402"/>
    <lineage>
        <taxon>Eukaryota</taxon>
        <taxon>Viridiplantae</taxon>
        <taxon>Streptophyta</taxon>
        <taxon>Embryophyta</taxon>
        <taxon>Tracheophyta</taxon>
        <taxon>Spermatophyta</taxon>
        <taxon>Magnoliopsida</taxon>
        <taxon>eudicotyledons</taxon>
        <taxon>Gunneridae</taxon>
        <taxon>Pentapetalae</taxon>
        <taxon>asterids</taxon>
        <taxon>lamiids</taxon>
        <taxon>Lamiales</taxon>
        <taxon>Pedaliaceae</taxon>
        <taxon>Sesamum</taxon>
    </lineage>
</organism>
<evidence type="ECO:0000313" key="2">
    <source>
        <dbReference type="EMBL" id="KAL0394535.1"/>
    </source>
</evidence>
<dbReference type="Gene3D" id="3.10.10.10">
    <property type="entry name" value="HIV Type 1 Reverse Transcriptase, subunit A, domain 1"/>
    <property type="match status" value="1"/>
</dbReference>
<dbReference type="InterPro" id="IPR053134">
    <property type="entry name" value="RNA-dir_DNA_polymerase"/>
</dbReference>
<reference evidence="2" key="2">
    <citation type="journal article" date="2024" name="Plant">
        <title>Genomic evolution and insights into agronomic trait innovations of Sesamum species.</title>
        <authorList>
            <person name="Miao H."/>
            <person name="Wang L."/>
            <person name="Qu L."/>
            <person name="Liu H."/>
            <person name="Sun Y."/>
            <person name="Le M."/>
            <person name="Wang Q."/>
            <person name="Wei S."/>
            <person name="Zheng Y."/>
            <person name="Lin W."/>
            <person name="Duan Y."/>
            <person name="Cao H."/>
            <person name="Xiong S."/>
            <person name="Wang X."/>
            <person name="Wei L."/>
            <person name="Li C."/>
            <person name="Ma Q."/>
            <person name="Ju M."/>
            <person name="Zhao R."/>
            <person name="Li G."/>
            <person name="Mu C."/>
            <person name="Tian Q."/>
            <person name="Mei H."/>
            <person name="Zhang T."/>
            <person name="Gao T."/>
            <person name="Zhang H."/>
        </authorList>
    </citation>
    <scope>NUCLEOTIDE SEQUENCE</scope>
    <source>
        <strain evidence="2">KEN1</strain>
    </source>
</reference>
<dbReference type="Gene3D" id="2.40.70.10">
    <property type="entry name" value="Acid Proteases"/>
    <property type="match status" value="1"/>
</dbReference>
<dbReference type="PANTHER" id="PTHR24559:SF430">
    <property type="entry name" value="RNA-DIRECTED DNA POLYMERASE"/>
    <property type="match status" value="1"/>
</dbReference>
<evidence type="ECO:0000259" key="1">
    <source>
        <dbReference type="Pfam" id="PF00078"/>
    </source>
</evidence>
<comment type="caution">
    <text evidence="2">The sequence shown here is derived from an EMBL/GenBank/DDBJ whole genome shotgun (WGS) entry which is preliminary data.</text>
</comment>
<dbReference type="PANTHER" id="PTHR24559">
    <property type="entry name" value="TRANSPOSON TY3-I GAG-POL POLYPROTEIN"/>
    <property type="match status" value="1"/>
</dbReference>
<accession>A0AAW2SPP8</accession>
<dbReference type="Pfam" id="PF00078">
    <property type="entry name" value="RVT_1"/>
    <property type="match status" value="1"/>
</dbReference>
<dbReference type="AlphaFoldDB" id="A0AAW2SPP8"/>
<name>A0AAW2SPP8_9LAMI</name>
<dbReference type="EMBL" id="JACGWN010000016">
    <property type="protein sequence ID" value="KAL0394535.1"/>
    <property type="molecule type" value="Genomic_DNA"/>
</dbReference>
<protein>
    <submittedName>
        <fullName evidence="2">Retrovirus-related Pol polyprotein from transposon.6</fullName>
    </submittedName>
</protein>
<dbReference type="InterPro" id="IPR043502">
    <property type="entry name" value="DNA/RNA_pol_sf"/>
</dbReference>
<reference evidence="2" key="1">
    <citation type="submission" date="2020-06" db="EMBL/GenBank/DDBJ databases">
        <authorList>
            <person name="Li T."/>
            <person name="Hu X."/>
            <person name="Zhang T."/>
            <person name="Song X."/>
            <person name="Zhang H."/>
            <person name="Dai N."/>
            <person name="Sheng W."/>
            <person name="Hou X."/>
            <person name="Wei L."/>
        </authorList>
    </citation>
    <scope>NUCLEOTIDE SEQUENCE</scope>
    <source>
        <strain evidence="2">KEN1</strain>
        <tissue evidence="2">Leaf</tissue>
    </source>
</reference>
<gene>
    <name evidence="2" type="ORF">Slati_4419700</name>
</gene>
<dbReference type="SUPFAM" id="SSF56672">
    <property type="entry name" value="DNA/RNA polymerases"/>
    <property type="match status" value="1"/>
</dbReference>
<dbReference type="Gene3D" id="3.30.70.270">
    <property type="match status" value="1"/>
</dbReference>
<feature type="domain" description="Reverse transcriptase" evidence="1">
    <location>
        <begin position="253"/>
        <end position="363"/>
    </location>
</feature>
<dbReference type="InterPro" id="IPR000477">
    <property type="entry name" value="RT_dom"/>
</dbReference>
<dbReference type="CDD" id="cd01647">
    <property type="entry name" value="RT_LTR"/>
    <property type="match status" value="1"/>
</dbReference>
<dbReference type="InterPro" id="IPR021109">
    <property type="entry name" value="Peptidase_aspartic_dom_sf"/>
</dbReference>
<sequence>MIAKGPTDGDSRRARRAHARAARTIMEIDNQVPLGGSIIQFGSADAHRVHLPHNDALVISATLANYTVQHIFVDSGRSADVLFYKVYQQMELGDIPLEPVDTSLYGFAREVVHPLGQVSLPLSLGSGPARRTRMVRFLVVDMPSALNLLLGQPALNTFQAVVSTYHMKLKFPVGDRVGEVKGDQYPTRKCYVEDIKSSNNKMEVDMPNKGSNKEFPHQEDQQGTISARVQPAEELLSIQLVPGEPDKITKIGSQGYHQIMLNPDDQKRVSFIMSEETYCYIVMPCGLKNAGATYQRLVDRMSREQLERNIEVYIDDKLVKSRQMDQHLADLAETFDTLRKCHMKLNPAKCAFGVRSGKFLGYMVTGKGIEVNPKKNRAIQEMKPPPTLMKYKD</sequence>